<dbReference type="Gramene" id="novel_model_1120_5bd9a17a.1.5bd9b135">
    <property type="protein sequence ID" value="cds.novel_model_1120_5bd9a17a.1.5bd9b135"/>
    <property type="gene ID" value="novel_gene_628_5bd9a17a"/>
</dbReference>
<reference evidence="1" key="2">
    <citation type="submission" date="2021-03" db="UniProtKB">
        <authorList>
            <consortium name="EnsemblPlants"/>
        </authorList>
    </citation>
    <scope>IDENTIFICATION</scope>
</reference>
<proteinExistence type="predicted"/>
<evidence type="ECO:0000313" key="2">
    <source>
        <dbReference type="Proteomes" id="UP000596661"/>
    </source>
</evidence>
<dbReference type="EMBL" id="UZAU01000178">
    <property type="status" value="NOT_ANNOTATED_CDS"/>
    <property type="molecule type" value="Genomic_DNA"/>
</dbReference>
<accession>A0A803QT93</accession>
<name>A0A803QT93_CANSA</name>
<organism evidence="1 2">
    <name type="scientific">Cannabis sativa</name>
    <name type="common">Hemp</name>
    <name type="synonym">Marijuana</name>
    <dbReference type="NCBI Taxonomy" id="3483"/>
    <lineage>
        <taxon>Eukaryota</taxon>
        <taxon>Viridiplantae</taxon>
        <taxon>Streptophyta</taxon>
        <taxon>Embryophyta</taxon>
        <taxon>Tracheophyta</taxon>
        <taxon>Spermatophyta</taxon>
        <taxon>Magnoliopsida</taxon>
        <taxon>eudicotyledons</taxon>
        <taxon>Gunneridae</taxon>
        <taxon>Pentapetalae</taxon>
        <taxon>rosids</taxon>
        <taxon>fabids</taxon>
        <taxon>Rosales</taxon>
        <taxon>Cannabaceae</taxon>
        <taxon>Cannabis</taxon>
    </lineage>
</organism>
<sequence>MDSTLLLDLAKSHTLNDGVSNSFSVEKQTILLNPRHVRPHLLSYHFLHHPQKLCTEERFLKLIALTGHLSWFSLQQ</sequence>
<dbReference type="AlphaFoldDB" id="A0A803QT93"/>
<dbReference type="EnsemblPlants" id="novel_model_1120_5bd9a17a.1.5bd9b135">
    <property type="protein sequence ID" value="cds.novel_model_1120_5bd9a17a.1.5bd9b135"/>
    <property type="gene ID" value="novel_gene_628_5bd9a17a"/>
</dbReference>
<reference evidence="1" key="1">
    <citation type="submission" date="2018-11" db="EMBL/GenBank/DDBJ databases">
        <authorList>
            <person name="Grassa J C."/>
        </authorList>
    </citation>
    <scope>NUCLEOTIDE SEQUENCE [LARGE SCALE GENOMIC DNA]</scope>
</reference>
<keyword evidence="2" id="KW-1185">Reference proteome</keyword>
<protein>
    <submittedName>
        <fullName evidence="1">Uncharacterized protein</fullName>
    </submittedName>
</protein>
<dbReference type="Proteomes" id="UP000596661">
    <property type="component" value="Chromosome 2"/>
</dbReference>
<evidence type="ECO:0000313" key="1">
    <source>
        <dbReference type="EnsemblPlants" id="cds.novel_model_1120_5bd9a17a.1.5bd9b135"/>
    </source>
</evidence>